<keyword evidence="3" id="KW-1185">Reference proteome</keyword>
<dbReference type="Proteomes" id="UP000199393">
    <property type="component" value="Chromosome I"/>
</dbReference>
<dbReference type="PANTHER" id="PTHR40765:SF2">
    <property type="entry name" value="ESX-2 SECRETION SYSTEM ATPASE ECCB2"/>
    <property type="match status" value="1"/>
</dbReference>
<gene>
    <name evidence="2" type="ORF">GA0070620_0535</name>
</gene>
<proteinExistence type="predicted"/>
<keyword evidence="1" id="KW-0472">Membrane</keyword>
<dbReference type="RefSeq" id="WP_091588212.1">
    <property type="nucleotide sequence ID" value="NZ_JBHRWG010000002.1"/>
</dbReference>
<dbReference type="OrthoDB" id="3847604at2"/>
<sequence length="468" mass="49054">MQSRRDQVQAQTYVLGRLTAALIAAEPDGLENPNRRMVVGTIAGTMVAALVFVGAILFGYFLPGGATKWREPGVLVVEKETGTRYVYDRGLLRPVLNYASARLLFDGEPPVVSVSRESLRGVAHGQPVGIVGAPDALPTRTAVNQQVWTVCAAETADLTGTVNTVTTMRIEQPGDTARGDRPLDGNQAILVSSKGQSFIVWRGQRLRLTETWLARVLGYDRDPLPVESNWLESVPQGGDLAPPDVPGRGGPGPLVDGRRTVIGELFVARTPGAPERRFLLERDGLAELNPMAYAIVAGDPATAKVYGNRPVLPRELTPAALVTLPVAGQPAWTVTLPTAPPTLATPPEGSAWCVRHSMADGTVELTADPAAPAATDDADGTGVTRTSASAQVVTVQPGVGGLVQAGRTDQAAGPVYYLVTDAGIKYPVGSPTVATRLGFPVGTASPVPRQLLELLPTGSLLDVAPGTG</sequence>
<dbReference type="PANTHER" id="PTHR40765">
    <property type="entry name" value="ESX-2 SECRETION SYSTEM ATPASE ECCB2"/>
    <property type="match status" value="1"/>
</dbReference>
<dbReference type="EMBL" id="LT598496">
    <property type="protein sequence ID" value="SBV25066.1"/>
    <property type="molecule type" value="Genomic_DNA"/>
</dbReference>
<dbReference type="GO" id="GO:0005576">
    <property type="term" value="C:extracellular region"/>
    <property type="evidence" value="ECO:0007669"/>
    <property type="project" value="TreeGrafter"/>
</dbReference>
<dbReference type="PATRIC" id="fig|307121.4.peg.550"/>
<organism evidence="2 3">
    <name type="scientific">Micromonospora krabiensis</name>
    <dbReference type="NCBI Taxonomy" id="307121"/>
    <lineage>
        <taxon>Bacteria</taxon>
        <taxon>Bacillati</taxon>
        <taxon>Actinomycetota</taxon>
        <taxon>Actinomycetes</taxon>
        <taxon>Micromonosporales</taxon>
        <taxon>Micromonosporaceae</taxon>
        <taxon>Micromonospora</taxon>
    </lineage>
</organism>
<dbReference type="NCBIfam" id="TIGR03919">
    <property type="entry name" value="T7SS_EccB"/>
    <property type="match status" value="1"/>
</dbReference>
<protein>
    <submittedName>
        <fullName evidence="2">Type VII secretion protein EccB</fullName>
    </submittedName>
</protein>
<keyword evidence="1" id="KW-1133">Transmembrane helix</keyword>
<accession>A0A1C3MXJ8</accession>
<evidence type="ECO:0000313" key="2">
    <source>
        <dbReference type="EMBL" id="SBV25066.1"/>
    </source>
</evidence>
<dbReference type="Gene3D" id="3.30.2390.20">
    <property type="entry name" value="Type VII secretion system EccB, repeat 1 domain"/>
    <property type="match status" value="1"/>
</dbReference>
<feature type="transmembrane region" description="Helical" evidence="1">
    <location>
        <begin position="37"/>
        <end position="62"/>
    </location>
</feature>
<dbReference type="InterPro" id="IPR007795">
    <property type="entry name" value="T7SS_EccB"/>
</dbReference>
<keyword evidence="1" id="KW-0812">Transmembrane</keyword>
<dbReference type="STRING" id="307121.GA0070620_0535"/>
<evidence type="ECO:0000313" key="3">
    <source>
        <dbReference type="Proteomes" id="UP000199393"/>
    </source>
</evidence>
<dbReference type="AlphaFoldDB" id="A0A1C3MXJ8"/>
<name>A0A1C3MXJ8_9ACTN</name>
<dbReference type="Pfam" id="PF05108">
    <property type="entry name" value="T7SS_ESX1_EccB"/>
    <property type="match status" value="1"/>
</dbReference>
<dbReference type="InterPro" id="IPR044857">
    <property type="entry name" value="T7SS_EccB_R1"/>
</dbReference>
<reference evidence="3" key="1">
    <citation type="submission" date="2016-06" db="EMBL/GenBank/DDBJ databases">
        <authorList>
            <person name="Varghese N."/>
            <person name="Submissions Spin"/>
        </authorList>
    </citation>
    <scope>NUCLEOTIDE SEQUENCE [LARGE SCALE GENOMIC DNA]</scope>
    <source>
        <strain evidence="3">DSM 45344</strain>
    </source>
</reference>
<evidence type="ECO:0000256" key="1">
    <source>
        <dbReference type="SAM" id="Phobius"/>
    </source>
</evidence>